<dbReference type="CDD" id="cd00086">
    <property type="entry name" value="homeodomain"/>
    <property type="match status" value="1"/>
</dbReference>
<dbReference type="GO" id="GO:0003309">
    <property type="term" value="P:type B pancreatic cell differentiation"/>
    <property type="evidence" value="ECO:0007669"/>
    <property type="project" value="UniProtKB-ARBA"/>
</dbReference>
<evidence type="ECO:0000256" key="9">
    <source>
        <dbReference type="ARBA" id="ARBA00023242"/>
    </source>
</evidence>
<evidence type="ECO:0000256" key="8">
    <source>
        <dbReference type="ARBA" id="ARBA00023163"/>
    </source>
</evidence>
<dbReference type="OMA" id="PWMTESK"/>
<feature type="region of interest" description="Disordered" evidence="12">
    <location>
        <begin position="126"/>
        <end position="150"/>
    </location>
</feature>
<feature type="DNA-binding region" description="Homeobox" evidence="10">
    <location>
        <begin position="148"/>
        <end position="207"/>
    </location>
</feature>
<dbReference type="PROSITE" id="PS50071">
    <property type="entry name" value="HOMEOBOX_2"/>
    <property type="match status" value="1"/>
</dbReference>
<feature type="compositionally biased region" description="Polar residues" evidence="12">
    <location>
        <begin position="330"/>
        <end position="347"/>
    </location>
</feature>
<evidence type="ECO:0000256" key="3">
    <source>
        <dbReference type="ARBA" id="ARBA00009107"/>
    </source>
</evidence>
<dbReference type="AlphaFoldDB" id="A0A8T2L777"/>
<reference evidence="14 15" key="1">
    <citation type="submission" date="2021-07" db="EMBL/GenBank/DDBJ databases">
        <authorList>
            <person name="Imarazene B."/>
            <person name="Zahm M."/>
            <person name="Klopp C."/>
            <person name="Cabau C."/>
            <person name="Beille S."/>
            <person name="Jouanno E."/>
            <person name="Castinel A."/>
            <person name="Lluch J."/>
            <person name="Gil L."/>
            <person name="Kuchtly C."/>
            <person name="Lopez Roques C."/>
            <person name="Donnadieu C."/>
            <person name="Parrinello H."/>
            <person name="Journot L."/>
            <person name="Du K."/>
            <person name="Schartl M."/>
            <person name="Retaux S."/>
            <person name="Guiguen Y."/>
        </authorList>
    </citation>
    <scope>NUCLEOTIDE SEQUENCE [LARGE SCALE GENOMIC DNA]</scope>
    <source>
        <strain evidence="14">Pach_M1</strain>
        <tissue evidence="14">Testis</tissue>
    </source>
</reference>
<comment type="subcellular location">
    <subcellularLocation>
        <location evidence="2 10 11">Nucleus</location>
    </subcellularLocation>
</comment>
<accession>A0A8T2L777</accession>
<evidence type="ECO:0000256" key="10">
    <source>
        <dbReference type="PROSITE-ProRule" id="PRU00108"/>
    </source>
</evidence>
<name>A0A8T2L777_ASTMX</name>
<evidence type="ECO:0000256" key="11">
    <source>
        <dbReference type="RuleBase" id="RU000682"/>
    </source>
</evidence>
<proteinExistence type="inferred from homology"/>
<evidence type="ECO:0000256" key="1">
    <source>
        <dbReference type="ARBA" id="ARBA00003263"/>
    </source>
</evidence>
<evidence type="ECO:0000256" key="6">
    <source>
        <dbReference type="ARBA" id="ARBA00023125"/>
    </source>
</evidence>
<comment type="similarity">
    <text evidence="3">Belongs to the Antp homeobox family.</text>
</comment>
<keyword evidence="6 10" id="KW-0238">DNA-binding</keyword>
<evidence type="ECO:0000256" key="7">
    <source>
        <dbReference type="ARBA" id="ARBA00023155"/>
    </source>
</evidence>
<dbReference type="Pfam" id="PF00046">
    <property type="entry name" value="Homeodomain"/>
    <property type="match status" value="1"/>
</dbReference>
<dbReference type="Proteomes" id="UP000752171">
    <property type="component" value="Unassembled WGS sequence"/>
</dbReference>
<dbReference type="GO" id="GO:0048704">
    <property type="term" value="P:embryonic skeletal system morphogenesis"/>
    <property type="evidence" value="ECO:0007669"/>
    <property type="project" value="TreeGrafter"/>
</dbReference>
<feature type="domain" description="Homeobox" evidence="13">
    <location>
        <begin position="146"/>
        <end position="206"/>
    </location>
</feature>
<dbReference type="PRINTS" id="PR00024">
    <property type="entry name" value="HOMEOBOX"/>
</dbReference>
<evidence type="ECO:0000256" key="2">
    <source>
        <dbReference type="ARBA" id="ARBA00004123"/>
    </source>
</evidence>
<sequence>MKPSQAMQNESYTITSSDSFQGDSTLGYSDTTKSSLSMAPRENHQQKDVCSLLYLGNDIPNLLKKNNKDCKRLNIRSQFFQSQTASPIQLSAPPTNSSSLHIDSMSAALKLNFTSDGRQIFPWMTESKKRSKQKSPNFCDTSVDAGGSKRTRTSYTSAQLVELEKEFHFNRYLCRPRRLEMANLLNLTERQIKVWFQNRRMKHKKDNKPKRKPPSSVKNPLSVANNSKYALEPSPEHTCTNFPSDLFCMSHVLQNHMGSWCHAQKIRPTNDPRSPFVTGGDGVVFSEHGCSTYVEGPFLAPPASQTHRFSYFTQIASQNPVDQDKAALNHKSSPSTFRSGQRTQPHL</sequence>
<dbReference type="OrthoDB" id="6159439at2759"/>
<dbReference type="InterPro" id="IPR009057">
    <property type="entry name" value="Homeodomain-like_sf"/>
</dbReference>
<dbReference type="CTD" id="30374"/>
<dbReference type="GO" id="GO:0000981">
    <property type="term" value="F:DNA-binding transcription factor activity, RNA polymerase II-specific"/>
    <property type="evidence" value="ECO:0007669"/>
    <property type="project" value="InterPro"/>
</dbReference>
<dbReference type="FunFam" id="1.10.10.60:FF:000176">
    <property type="entry name" value="pancreas/duodenum homeobox protein 1"/>
    <property type="match status" value="1"/>
</dbReference>
<dbReference type="PROSITE" id="PS00032">
    <property type="entry name" value="ANTENNAPEDIA"/>
    <property type="match status" value="1"/>
</dbReference>
<comment type="caution">
    <text evidence="14">The sequence shown here is derived from an EMBL/GenBank/DDBJ whole genome shotgun (WGS) entry which is preliminary data.</text>
</comment>
<dbReference type="PROSITE" id="PS00027">
    <property type="entry name" value="HOMEOBOX_1"/>
    <property type="match status" value="1"/>
</dbReference>
<dbReference type="GeneID" id="103029234"/>
<dbReference type="SUPFAM" id="SSF46689">
    <property type="entry name" value="Homeodomain-like"/>
    <property type="match status" value="1"/>
</dbReference>
<feature type="region of interest" description="Disordered" evidence="12">
    <location>
        <begin position="198"/>
        <end position="223"/>
    </location>
</feature>
<keyword evidence="4" id="KW-0217">Developmental protein</keyword>
<keyword evidence="5" id="KW-0805">Transcription regulation</keyword>
<feature type="region of interest" description="Disordered" evidence="12">
    <location>
        <begin position="1"/>
        <end position="42"/>
    </location>
</feature>
<dbReference type="GO" id="GO:0005634">
    <property type="term" value="C:nucleus"/>
    <property type="evidence" value="ECO:0007669"/>
    <property type="project" value="UniProtKB-SubCell"/>
</dbReference>
<keyword evidence="7 10" id="KW-0371">Homeobox</keyword>
<protein>
    <submittedName>
        <fullName evidence="14">Homeobox protein Hox-B3 isoform X1</fullName>
    </submittedName>
</protein>
<dbReference type="GO" id="GO:0009952">
    <property type="term" value="P:anterior/posterior pattern specification"/>
    <property type="evidence" value="ECO:0007669"/>
    <property type="project" value="TreeGrafter"/>
</dbReference>
<dbReference type="Gene3D" id="1.10.10.60">
    <property type="entry name" value="Homeodomain-like"/>
    <property type="match status" value="1"/>
</dbReference>
<dbReference type="SMART" id="SM00389">
    <property type="entry name" value="HOX"/>
    <property type="match status" value="1"/>
</dbReference>
<keyword evidence="8" id="KW-0804">Transcription</keyword>
<evidence type="ECO:0000256" key="4">
    <source>
        <dbReference type="ARBA" id="ARBA00022473"/>
    </source>
</evidence>
<dbReference type="PANTHER" id="PTHR45664">
    <property type="entry name" value="PROTEIN ZERKNUELLT 1-RELATED"/>
    <property type="match status" value="1"/>
</dbReference>
<feature type="compositionally biased region" description="Polar residues" evidence="12">
    <location>
        <begin position="1"/>
        <end position="37"/>
    </location>
</feature>
<dbReference type="InterPro" id="IPR017970">
    <property type="entry name" value="Homeobox_CS"/>
</dbReference>
<evidence type="ECO:0000313" key="15">
    <source>
        <dbReference type="Proteomes" id="UP000752171"/>
    </source>
</evidence>
<feature type="compositionally biased region" description="Basic residues" evidence="12">
    <location>
        <begin position="199"/>
        <end position="213"/>
    </location>
</feature>
<evidence type="ECO:0000256" key="12">
    <source>
        <dbReference type="SAM" id="MobiDB-lite"/>
    </source>
</evidence>
<dbReference type="EMBL" id="JAICCE010000015">
    <property type="protein sequence ID" value="KAG9267808.1"/>
    <property type="molecule type" value="Genomic_DNA"/>
</dbReference>
<dbReference type="InterPro" id="IPR001356">
    <property type="entry name" value="HD"/>
</dbReference>
<evidence type="ECO:0000256" key="5">
    <source>
        <dbReference type="ARBA" id="ARBA00023015"/>
    </source>
</evidence>
<keyword evidence="9 10" id="KW-0539">Nucleus</keyword>
<comment type="function">
    <text evidence="1">Sequence-specific transcription factor which is part of a developmental regulatory system that provides cells with specific positional identities on the anterior-posterior axis.</text>
</comment>
<dbReference type="PANTHER" id="PTHR45664:SF11">
    <property type="entry name" value="HOMEOBOX PROTEIN HOX-B3"/>
    <property type="match status" value="1"/>
</dbReference>
<dbReference type="KEGG" id="amex:103029234"/>
<dbReference type="GO" id="GO:0000978">
    <property type="term" value="F:RNA polymerase II cis-regulatory region sequence-specific DNA binding"/>
    <property type="evidence" value="ECO:0007669"/>
    <property type="project" value="TreeGrafter"/>
</dbReference>
<dbReference type="InterPro" id="IPR020479">
    <property type="entry name" value="HD_metazoa"/>
</dbReference>
<feature type="region of interest" description="Disordered" evidence="12">
    <location>
        <begin position="325"/>
        <end position="347"/>
    </location>
</feature>
<organism evidence="14 15">
    <name type="scientific">Astyanax mexicanus</name>
    <name type="common">Blind cave fish</name>
    <name type="synonym">Astyanax fasciatus mexicanus</name>
    <dbReference type="NCBI Taxonomy" id="7994"/>
    <lineage>
        <taxon>Eukaryota</taxon>
        <taxon>Metazoa</taxon>
        <taxon>Chordata</taxon>
        <taxon>Craniata</taxon>
        <taxon>Vertebrata</taxon>
        <taxon>Euteleostomi</taxon>
        <taxon>Actinopterygii</taxon>
        <taxon>Neopterygii</taxon>
        <taxon>Teleostei</taxon>
        <taxon>Ostariophysi</taxon>
        <taxon>Characiformes</taxon>
        <taxon>Characoidei</taxon>
        <taxon>Acestrorhamphidae</taxon>
        <taxon>Acestrorhamphinae</taxon>
        <taxon>Astyanax</taxon>
    </lineage>
</organism>
<dbReference type="InterPro" id="IPR001827">
    <property type="entry name" value="Homeobox_Antennapedia_CS"/>
</dbReference>
<evidence type="ECO:0000313" key="14">
    <source>
        <dbReference type="EMBL" id="KAG9267808.1"/>
    </source>
</evidence>
<evidence type="ECO:0000259" key="13">
    <source>
        <dbReference type="PROSITE" id="PS50071"/>
    </source>
</evidence>
<gene>
    <name evidence="14" type="primary">HOXB3</name>
    <name evidence="14" type="ORF">AMEX_G18679</name>
</gene>